<proteinExistence type="inferred from homology"/>
<dbReference type="InterPro" id="IPR003439">
    <property type="entry name" value="ABC_transporter-like_ATP-bd"/>
</dbReference>
<gene>
    <name evidence="6" type="ORF">GCM10023116_45350</name>
</gene>
<evidence type="ECO:0000313" key="6">
    <source>
        <dbReference type="EMBL" id="GAA4652251.1"/>
    </source>
</evidence>
<dbReference type="InterPro" id="IPR027417">
    <property type="entry name" value="P-loop_NTPase"/>
</dbReference>
<comment type="caution">
    <text evidence="6">The sequence shown here is derived from an EMBL/GenBank/DDBJ whole genome shotgun (WGS) entry which is preliminary data.</text>
</comment>
<dbReference type="InterPro" id="IPR050319">
    <property type="entry name" value="ABC_transp_ATP-bind"/>
</dbReference>
<evidence type="ECO:0000256" key="1">
    <source>
        <dbReference type="ARBA" id="ARBA00005417"/>
    </source>
</evidence>
<keyword evidence="2" id="KW-0813">Transport</keyword>
<keyword evidence="4 6" id="KW-0067">ATP-binding</keyword>
<sequence length="593" mass="65417">MSLLDVKDLRIEFPSRHGTAVAVQDVSFTVEKGEILGLVGESGAGKSTIGNAIIDLLSPPGRVAGGRVALDGQDISGLHGEAIRKIRGRRIGFIFQDPMTSLNPLLTIETQLVETILANLEVSQEEAYRRAIELLESVGIPEPHVRIKQYPHQFSGGMRQRVVIAIALSGEPELIIADEPTTALDVSIQDQILNLIRKLCKELQVGCLLVTHDMGVIANVTDRVAVMYMGEMVEVGPTMQILQTPSHAYTKSLISAVPRSDIRLRRFPRVEYIEKVQTRSIDVKNHWLGQREALPAGQDKARLPDDVLLDVQHVSLRFETRSAFLEKNRQYVQASNDVSFSIREGETFGLVGESGSGKSTIARVIAGLYPADSGSVNYAGTDLTKLSEKARKPFRRDIQMVFQNPYSSLNARMVINDIIAEPIRFHGLAESEQQTRKIVADLLDHVGLGSKAGVKYPHEFSGGQRQRISIARALATRPRFLICDEPTSALDVSVQAQILNLLRDLQDELGLTMLFISHDLPVIRQMCDRIGVMRHGTLLEVNDTETLFSHPSHDYTRNLIRLMPHVDGLSRDGLEIESSIAVMQGNGSQAVAG</sequence>
<dbReference type="CDD" id="cd03257">
    <property type="entry name" value="ABC_NikE_OppD_transporters"/>
    <property type="match status" value="2"/>
</dbReference>
<evidence type="ECO:0000313" key="7">
    <source>
        <dbReference type="Proteomes" id="UP001500604"/>
    </source>
</evidence>
<keyword evidence="7" id="KW-1185">Reference proteome</keyword>
<dbReference type="NCBIfam" id="NF007739">
    <property type="entry name" value="PRK10419.1"/>
    <property type="match status" value="2"/>
</dbReference>
<organism evidence="6 7">
    <name type="scientific">Kistimonas scapharcae</name>
    <dbReference type="NCBI Taxonomy" id="1036133"/>
    <lineage>
        <taxon>Bacteria</taxon>
        <taxon>Pseudomonadati</taxon>
        <taxon>Pseudomonadota</taxon>
        <taxon>Gammaproteobacteria</taxon>
        <taxon>Oceanospirillales</taxon>
        <taxon>Endozoicomonadaceae</taxon>
        <taxon>Kistimonas</taxon>
    </lineage>
</organism>
<dbReference type="InterPro" id="IPR013563">
    <property type="entry name" value="Oligopep_ABC_C"/>
</dbReference>
<keyword evidence="3" id="KW-0547">Nucleotide-binding</keyword>
<dbReference type="PROSITE" id="PS50890">
    <property type="entry name" value="PUA"/>
    <property type="match status" value="1"/>
</dbReference>
<dbReference type="NCBIfam" id="NF008453">
    <property type="entry name" value="PRK11308.1"/>
    <property type="match status" value="2"/>
</dbReference>
<dbReference type="PANTHER" id="PTHR43776:SF7">
    <property type="entry name" value="D,D-DIPEPTIDE TRANSPORT ATP-BINDING PROTEIN DDPF-RELATED"/>
    <property type="match status" value="1"/>
</dbReference>
<name>A0ABP8VA43_9GAMM</name>
<feature type="domain" description="ABC transporter" evidence="5">
    <location>
        <begin position="4"/>
        <end position="254"/>
    </location>
</feature>
<dbReference type="GO" id="GO:0005524">
    <property type="term" value="F:ATP binding"/>
    <property type="evidence" value="ECO:0007669"/>
    <property type="project" value="UniProtKB-KW"/>
</dbReference>
<dbReference type="PROSITE" id="PS00211">
    <property type="entry name" value="ABC_TRANSPORTER_1"/>
    <property type="match status" value="2"/>
</dbReference>
<dbReference type="RefSeq" id="WP_345198772.1">
    <property type="nucleotide sequence ID" value="NZ_BAABFL010000472.1"/>
</dbReference>
<dbReference type="Proteomes" id="UP001500604">
    <property type="component" value="Unassembled WGS sequence"/>
</dbReference>
<dbReference type="InterPro" id="IPR003593">
    <property type="entry name" value="AAA+_ATPase"/>
</dbReference>
<dbReference type="Pfam" id="PF00005">
    <property type="entry name" value="ABC_tran"/>
    <property type="match status" value="2"/>
</dbReference>
<evidence type="ECO:0000256" key="3">
    <source>
        <dbReference type="ARBA" id="ARBA00022741"/>
    </source>
</evidence>
<dbReference type="Pfam" id="PF08352">
    <property type="entry name" value="oligo_HPY"/>
    <property type="match status" value="2"/>
</dbReference>
<dbReference type="EMBL" id="BAABFL010000472">
    <property type="protein sequence ID" value="GAA4652251.1"/>
    <property type="molecule type" value="Genomic_DNA"/>
</dbReference>
<dbReference type="Gene3D" id="3.40.50.300">
    <property type="entry name" value="P-loop containing nucleotide triphosphate hydrolases"/>
    <property type="match status" value="2"/>
</dbReference>
<evidence type="ECO:0000256" key="4">
    <source>
        <dbReference type="ARBA" id="ARBA00022840"/>
    </source>
</evidence>
<accession>A0ABP8VA43</accession>
<evidence type="ECO:0000256" key="2">
    <source>
        <dbReference type="ARBA" id="ARBA00022448"/>
    </source>
</evidence>
<dbReference type="PANTHER" id="PTHR43776">
    <property type="entry name" value="TRANSPORT ATP-BINDING PROTEIN"/>
    <property type="match status" value="1"/>
</dbReference>
<reference evidence="7" key="1">
    <citation type="journal article" date="2019" name="Int. J. Syst. Evol. Microbiol.">
        <title>The Global Catalogue of Microorganisms (GCM) 10K type strain sequencing project: providing services to taxonomists for standard genome sequencing and annotation.</title>
        <authorList>
            <consortium name="The Broad Institute Genomics Platform"/>
            <consortium name="The Broad Institute Genome Sequencing Center for Infectious Disease"/>
            <person name="Wu L."/>
            <person name="Ma J."/>
        </authorList>
    </citation>
    <scope>NUCLEOTIDE SEQUENCE [LARGE SCALE GENOMIC DNA]</scope>
    <source>
        <strain evidence="7">JCM 17805</strain>
    </source>
</reference>
<dbReference type="SUPFAM" id="SSF52540">
    <property type="entry name" value="P-loop containing nucleoside triphosphate hydrolases"/>
    <property type="match status" value="2"/>
</dbReference>
<dbReference type="InterPro" id="IPR017871">
    <property type="entry name" value="ABC_transporter-like_CS"/>
</dbReference>
<protein>
    <submittedName>
        <fullName evidence="6">ABC transporter ATP-binding protein</fullName>
    </submittedName>
</protein>
<evidence type="ECO:0000259" key="5">
    <source>
        <dbReference type="PROSITE" id="PS50893"/>
    </source>
</evidence>
<dbReference type="PROSITE" id="PS50893">
    <property type="entry name" value="ABC_TRANSPORTER_2"/>
    <property type="match status" value="2"/>
</dbReference>
<dbReference type="SMART" id="SM00382">
    <property type="entry name" value="AAA"/>
    <property type="match status" value="2"/>
</dbReference>
<feature type="domain" description="ABC transporter" evidence="5">
    <location>
        <begin position="316"/>
        <end position="560"/>
    </location>
</feature>
<comment type="similarity">
    <text evidence="1">Belongs to the ABC transporter superfamily.</text>
</comment>